<proteinExistence type="predicted"/>
<dbReference type="EMBL" id="JADNRY010000076">
    <property type="protein sequence ID" value="KAF9067260.1"/>
    <property type="molecule type" value="Genomic_DNA"/>
</dbReference>
<keyword evidence="2" id="KW-1185">Reference proteome</keyword>
<evidence type="ECO:0000313" key="2">
    <source>
        <dbReference type="Proteomes" id="UP000772434"/>
    </source>
</evidence>
<comment type="caution">
    <text evidence="1">The sequence shown here is derived from an EMBL/GenBank/DDBJ whole genome shotgun (WGS) entry which is preliminary data.</text>
</comment>
<gene>
    <name evidence="1" type="ORF">BDP27DRAFT_1365092</name>
</gene>
<name>A0A9P5U4Y6_9AGAR</name>
<dbReference type="Proteomes" id="UP000772434">
    <property type="component" value="Unassembled WGS sequence"/>
</dbReference>
<protein>
    <submittedName>
        <fullName evidence="1">Uncharacterized protein</fullName>
    </submittedName>
</protein>
<reference evidence="1" key="1">
    <citation type="submission" date="2020-11" db="EMBL/GenBank/DDBJ databases">
        <authorList>
            <consortium name="DOE Joint Genome Institute"/>
            <person name="Ahrendt S."/>
            <person name="Riley R."/>
            <person name="Andreopoulos W."/>
            <person name="Labutti K."/>
            <person name="Pangilinan J."/>
            <person name="Ruiz-Duenas F.J."/>
            <person name="Barrasa J.M."/>
            <person name="Sanchez-Garcia M."/>
            <person name="Camarero S."/>
            <person name="Miyauchi S."/>
            <person name="Serrano A."/>
            <person name="Linde D."/>
            <person name="Babiker R."/>
            <person name="Drula E."/>
            <person name="Ayuso-Fernandez I."/>
            <person name="Pacheco R."/>
            <person name="Padilla G."/>
            <person name="Ferreira P."/>
            <person name="Barriuso J."/>
            <person name="Kellner H."/>
            <person name="Castanera R."/>
            <person name="Alfaro M."/>
            <person name="Ramirez L."/>
            <person name="Pisabarro A.G."/>
            <person name="Kuo A."/>
            <person name="Tritt A."/>
            <person name="Lipzen A."/>
            <person name="He G."/>
            <person name="Yan M."/>
            <person name="Ng V."/>
            <person name="Cullen D."/>
            <person name="Martin F."/>
            <person name="Rosso M.-N."/>
            <person name="Henrissat B."/>
            <person name="Hibbett D."/>
            <person name="Martinez A.T."/>
            <person name="Grigoriev I.V."/>
        </authorList>
    </citation>
    <scope>NUCLEOTIDE SEQUENCE</scope>
    <source>
        <strain evidence="1">AH 40177</strain>
    </source>
</reference>
<dbReference type="AlphaFoldDB" id="A0A9P5U4Y6"/>
<evidence type="ECO:0000313" key="1">
    <source>
        <dbReference type="EMBL" id="KAF9067260.1"/>
    </source>
</evidence>
<accession>A0A9P5U4Y6</accession>
<organism evidence="1 2">
    <name type="scientific">Rhodocollybia butyracea</name>
    <dbReference type="NCBI Taxonomy" id="206335"/>
    <lineage>
        <taxon>Eukaryota</taxon>
        <taxon>Fungi</taxon>
        <taxon>Dikarya</taxon>
        <taxon>Basidiomycota</taxon>
        <taxon>Agaricomycotina</taxon>
        <taxon>Agaricomycetes</taxon>
        <taxon>Agaricomycetidae</taxon>
        <taxon>Agaricales</taxon>
        <taxon>Marasmiineae</taxon>
        <taxon>Omphalotaceae</taxon>
        <taxon>Rhodocollybia</taxon>
    </lineage>
</organism>
<sequence length="321" mass="36632">MLSGYLIREHYCAAQLQGPKSHNNAVWLSAGIVHYRATQAQRALLEHYCAVTKEHYYAVCLSIIVPSMLYLSRERYCAAQQLPDSIIMLPDMQHNNAVRLSAWIEGGRIMYFRAPTTDGVLVGPSSESDFQALQGKNTSQCTKTGWWGRESNPTLVGDTNEAKRIPQCDWRWDCVLHLLHLIFSNTQISEILYYSTLYSLSAMARRPTAILNQLIRRRRRRPVSAADGKGTLYALKLGTTPSGHWIVKFGMTINFPRRLREHERDCPTNNRVVLLTHKVAFRRREGSAETDRDERSARPAVENTTSFLRLGLAKFREFSMA</sequence>